<proteinExistence type="predicted"/>
<reference evidence="1 2" key="1">
    <citation type="submission" date="2020-02" db="EMBL/GenBank/DDBJ databases">
        <authorList>
            <person name="Kim M.K."/>
        </authorList>
    </citation>
    <scope>NUCLEOTIDE SEQUENCE [LARGE SCALE GENOMIC DNA]</scope>
    <source>
        <strain evidence="1 2">BT327</strain>
    </source>
</reference>
<dbReference type="AlphaFoldDB" id="A0A6B3LPR3"/>
<dbReference type="RefSeq" id="WP_163914560.1">
    <property type="nucleotide sequence ID" value="NZ_JAAGWD010000003.1"/>
</dbReference>
<evidence type="ECO:0000313" key="1">
    <source>
        <dbReference type="EMBL" id="NEM97833.1"/>
    </source>
</evidence>
<sequence length="130" mass="15063">MVSLPDSGEWVNVVCTKAPDLESFKEGLLKALEYIREQPVYTWLLDLRAIEGLGEREETWVQVQFFPQLMMLGHEHYFAIVVSESCYQDLLQDVGIYGLKSYNSFIIINTFCHVADAELWLRNQRLSEVS</sequence>
<protein>
    <recommendedName>
        <fullName evidence="3">STAS/SEC14 domain-containing protein</fullName>
    </recommendedName>
</protein>
<name>A0A6B3LPR3_9BACT</name>
<dbReference type="Proteomes" id="UP000474777">
    <property type="component" value="Unassembled WGS sequence"/>
</dbReference>
<comment type="caution">
    <text evidence="1">The sequence shown here is derived from an EMBL/GenBank/DDBJ whole genome shotgun (WGS) entry which is preliminary data.</text>
</comment>
<accession>A0A6B3LPR3</accession>
<keyword evidence="2" id="KW-1185">Reference proteome</keyword>
<evidence type="ECO:0008006" key="3">
    <source>
        <dbReference type="Google" id="ProtNLM"/>
    </source>
</evidence>
<dbReference type="EMBL" id="JAAGWD010000003">
    <property type="protein sequence ID" value="NEM97833.1"/>
    <property type="molecule type" value="Genomic_DNA"/>
</dbReference>
<evidence type="ECO:0000313" key="2">
    <source>
        <dbReference type="Proteomes" id="UP000474777"/>
    </source>
</evidence>
<gene>
    <name evidence="1" type="ORF">GXP69_09020</name>
</gene>
<organism evidence="1 2">
    <name type="scientific">Pontibacter burrus</name>
    <dbReference type="NCBI Taxonomy" id="2704466"/>
    <lineage>
        <taxon>Bacteria</taxon>
        <taxon>Pseudomonadati</taxon>
        <taxon>Bacteroidota</taxon>
        <taxon>Cytophagia</taxon>
        <taxon>Cytophagales</taxon>
        <taxon>Hymenobacteraceae</taxon>
        <taxon>Pontibacter</taxon>
    </lineage>
</organism>